<dbReference type="EMBL" id="JADBGI010000015">
    <property type="protein sequence ID" value="MBE3000425.1"/>
    <property type="molecule type" value="Genomic_DNA"/>
</dbReference>
<evidence type="ECO:0000256" key="1">
    <source>
        <dbReference type="SAM" id="Phobius"/>
    </source>
</evidence>
<keyword evidence="3" id="KW-1185">Reference proteome</keyword>
<gene>
    <name evidence="2" type="ORF">IDM40_17210</name>
</gene>
<protein>
    <submittedName>
        <fullName evidence="2">Uncharacterized protein</fullName>
    </submittedName>
</protein>
<organism evidence="2 3">
    <name type="scientific">Nocardiopsis coralli</name>
    <dbReference type="NCBI Taxonomy" id="2772213"/>
    <lineage>
        <taxon>Bacteria</taxon>
        <taxon>Bacillati</taxon>
        <taxon>Actinomycetota</taxon>
        <taxon>Actinomycetes</taxon>
        <taxon>Streptosporangiales</taxon>
        <taxon>Nocardiopsidaceae</taxon>
        <taxon>Nocardiopsis</taxon>
    </lineage>
</organism>
<sequence length="752" mass="81054">MNEPGQDPAPEEPAGPTHGLDTHEKWWGLIGALLRTYPRALVPIMVAACLPMVPLTLLALPWELWLASDSVVVNGARESFVDPITPGTLAGAGVLLLLTLAVSPVAAGSGVLIAATALLGRRIRVRDAWRQALRRYWTGLTWVLAAAVLLVAAAAAALWALSAEWEPMLVSVLLVPVLLVVWPPLMVTLPVALVEGHNPWRAFARAWVLGRQRRRLHLGMVVVGFGLLYMSGTGLEHALTEWTPLVEGDQAISAAQALLSLPITPMVLLLLSAPVAFHGRFFPPDDQSEVPTPVYMDLERVDGHIPAARPAGVRPRAVTVVVVAAALIVPPLVTPVVVAADPFSSPELTGAPLDASSLDGERVEMWVEDDRAVVSFNGRQANQLVCDPRCELVEETPGHFGFGPLTQVGEAYVYPEWVEVLHEDEEYESAQYAPHEESGLYLHVCEEPGDCELGPQVRPFAGSHHDVDAVAAPVGGELVVVSHVRSYDYDEEDIAFAEEGDTAGLRAHVCADTDCEDPVALDLPEDLSTNAFLANGHHLDLEPVGEGFLLLVTDAAFGAVHALHCPDTACSDMEVTELAADTFDHEYEDELRTLVGARAIERSDGTSAVMLREAGDGSVRVLDCQDAACTEYTEETVTGPGWVRPVPGFDLDSQERPQLLTPDLDDERMLLVSCLDRGCTEAVETPLTGYELDPRLTGLALDDGDRPHIVWGDGGSRFNGGYLTEAQYLRCEDAWCGAEVRLDSQVDGEQAG</sequence>
<feature type="transmembrane region" description="Helical" evidence="1">
    <location>
        <begin position="252"/>
        <end position="271"/>
    </location>
</feature>
<feature type="transmembrane region" description="Helical" evidence="1">
    <location>
        <begin position="215"/>
        <end position="232"/>
    </location>
</feature>
<keyword evidence="1" id="KW-0812">Transmembrane</keyword>
<feature type="transmembrane region" description="Helical" evidence="1">
    <location>
        <begin position="40"/>
        <end position="62"/>
    </location>
</feature>
<comment type="caution">
    <text evidence="2">The sequence shown here is derived from an EMBL/GenBank/DDBJ whole genome shotgun (WGS) entry which is preliminary data.</text>
</comment>
<evidence type="ECO:0000313" key="2">
    <source>
        <dbReference type="EMBL" id="MBE3000425.1"/>
    </source>
</evidence>
<dbReference type="RefSeq" id="WP_193123035.1">
    <property type="nucleotide sequence ID" value="NZ_JADBGI010000015.1"/>
</dbReference>
<feature type="transmembrane region" description="Helical" evidence="1">
    <location>
        <begin position="140"/>
        <end position="162"/>
    </location>
</feature>
<dbReference type="Proteomes" id="UP000806528">
    <property type="component" value="Unassembled WGS sequence"/>
</dbReference>
<evidence type="ECO:0000313" key="3">
    <source>
        <dbReference type="Proteomes" id="UP000806528"/>
    </source>
</evidence>
<accession>A0ABR9P9S1</accession>
<feature type="transmembrane region" description="Helical" evidence="1">
    <location>
        <begin position="317"/>
        <end position="338"/>
    </location>
</feature>
<keyword evidence="1" id="KW-1133">Transmembrane helix</keyword>
<feature type="transmembrane region" description="Helical" evidence="1">
    <location>
        <begin position="168"/>
        <end position="194"/>
    </location>
</feature>
<keyword evidence="1" id="KW-0472">Membrane</keyword>
<feature type="transmembrane region" description="Helical" evidence="1">
    <location>
        <begin position="89"/>
        <end position="119"/>
    </location>
</feature>
<name>A0ABR9P9S1_9ACTN</name>
<proteinExistence type="predicted"/>
<reference evidence="2 3" key="1">
    <citation type="submission" date="2020-09" db="EMBL/GenBank/DDBJ databases">
        <title>Diversity and distribution of actinomycetes associated with coral in the coast of Hainan.</title>
        <authorList>
            <person name="Li F."/>
        </authorList>
    </citation>
    <scope>NUCLEOTIDE SEQUENCE [LARGE SCALE GENOMIC DNA]</scope>
    <source>
        <strain evidence="2 3">HNM0947</strain>
    </source>
</reference>